<feature type="region of interest" description="Disordered" evidence="1">
    <location>
        <begin position="84"/>
        <end position="115"/>
    </location>
</feature>
<accession>A0A2K0UR42</accession>
<gene>
    <name evidence="2" type="ORF">THARTR1_00269</name>
</gene>
<dbReference type="Proteomes" id="UP000236290">
    <property type="component" value="Unassembled WGS sequence"/>
</dbReference>
<organism evidence="2 3">
    <name type="scientific">Trichoderma harzianum</name>
    <name type="common">Hypocrea lixii</name>
    <dbReference type="NCBI Taxonomy" id="5544"/>
    <lineage>
        <taxon>Eukaryota</taxon>
        <taxon>Fungi</taxon>
        <taxon>Dikarya</taxon>
        <taxon>Ascomycota</taxon>
        <taxon>Pezizomycotina</taxon>
        <taxon>Sordariomycetes</taxon>
        <taxon>Hypocreomycetidae</taxon>
        <taxon>Hypocreales</taxon>
        <taxon>Hypocreaceae</taxon>
        <taxon>Trichoderma</taxon>
    </lineage>
</organism>
<reference evidence="2 3" key="1">
    <citation type="submission" date="2017-02" db="EMBL/GenBank/DDBJ databases">
        <title>Genomes of Trichoderma spp. with biocontrol activity.</title>
        <authorList>
            <person name="Gardiner D."/>
            <person name="Kazan K."/>
            <person name="Vos C."/>
            <person name="Harvey P."/>
        </authorList>
    </citation>
    <scope>NUCLEOTIDE SEQUENCE [LARGE SCALE GENOMIC DNA]</scope>
    <source>
        <strain evidence="2 3">Tr1</strain>
    </source>
</reference>
<evidence type="ECO:0000256" key="1">
    <source>
        <dbReference type="SAM" id="MobiDB-lite"/>
    </source>
</evidence>
<evidence type="ECO:0000313" key="3">
    <source>
        <dbReference type="Proteomes" id="UP000236290"/>
    </source>
</evidence>
<dbReference type="EMBL" id="MTYI01000004">
    <property type="protein sequence ID" value="PNP60245.1"/>
    <property type="molecule type" value="Genomic_DNA"/>
</dbReference>
<feature type="region of interest" description="Disordered" evidence="1">
    <location>
        <begin position="1"/>
        <end position="22"/>
    </location>
</feature>
<dbReference type="AlphaFoldDB" id="A0A2K0UR42"/>
<comment type="caution">
    <text evidence="2">The sequence shown here is derived from an EMBL/GenBank/DDBJ whole genome shotgun (WGS) entry which is preliminary data.</text>
</comment>
<evidence type="ECO:0000313" key="2">
    <source>
        <dbReference type="EMBL" id="PNP60245.1"/>
    </source>
</evidence>
<proteinExistence type="predicted"/>
<name>A0A2K0UR42_TRIHA</name>
<sequence length="115" mass="13210">METPVNLAQPPSAATTKASRPVTRQEFDQLCAEVTTIKSEVTTIKSEVSTLAENVSMLRRAFERQRQQQGERRERRRLWFWTASDQEKKGSRQQNDSKAGVRVYERIGGLGQQDR</sequence>
<protein>
    <submittedName>
        <fullName evidence="2">Uncharacterized protein</fullName>
    </submittedName>
</protein>